<dbReference type="AlphaFoldDB" id="A0AAD8GT19"/>
<sequence>MMSDTCKRKVLNVLSSVIDTYYVSVDWKGLTHIAKVVDINLVIHTLAKSGYKANLVDVFPSPGYQAMVVDTPSSPTPMYGHHLETNDPTFTVTTTLDHIGISCMPMLMVGEAALMDFKRPGNGNEEAKLSQANNQQLDQNVVLTTSFGEKSLFRRVTIPAKVEDDE</sequence>
<comment type="caution">
    <text evidence="1">The sequence shown here is derived from an EMBL/GenBank/DDBJ whole genome shotgun (WGS) entry which is preliminary data.</text>
</comment>
<proteinExistence type="predicted"/>
<dbReference type="Proteomes" id="UP001237642">
    <property type="component" value="Unassembled WGS sequence"/>
</dbReference>
<evidence type="ECO:0000313" key="1">
    <source>
        <dbReference type="EMBL" id="KAK1353546.1"/>
    </source>
</evidence>
<protein>
    <submittedName>
        <fullName evidence="1">Uncharacterized protein</fullName>
    </submittedName>
</protein>
<reference evidence="1" key="2">
    <citation type="submission" date="2023-05" db="EMBL/GenBank/DDBJ databases">
        <authorList>
            <person name="Schelkunov M.I."/>
        </authorList>
    </citation>
    <scope>NUCLEOTIDE SEQUENCE</scope>
    <source>
        <strain evidence="1">Hsosn_3</strain>
        <tissue evidence="1">Leaf</tissue>
    </source>
</reference>
<evidence type="ECO:0000313" key="2">
    <source>
        <dbReference type="Proteomes" id="UP001237642"/>
    </source>
</evidence>
<name>A0AAD8GT19_9APIA</name>
<keyword evidence="2" id="KW-1185">Reference proteome</keyword>
<organism evidence="1 2">
    <name type="scientific">Heracleum sosnowskyi</name>
    <dbReference type="NCBI Taxonomy" id="360622"/>
    <lineage>
        <taxon>Eukaryota</taxon>
        <taxon>Viridiplantae</taxon>
        <taxon>Streptophyta</taxon>
        <taxon>Embryophyta</taxon>
        <taxon>Tracheophyta</taxon>
        <taxon>Spermatophyta</taxon>
        <taxon>Magnoliopsida</taxon>
        <taxon>eudicotyledons</taxon>
        <taxon>Gunneridae</taxon>
        <taxon>Pentapetalae</taxon>
        <taxon>asterids</taxon>
        <taxon>campanulids</taxon>
        <taxon>Apiales</taxon>
        <taxon>Apiaceae</taxon>
        <taxon>Apioideae</taxon>
        <taxon>apioid superclade</taxon>
        <taxon>Tordylieae</taxon>
        <taxon>Tordyliinae</taxon>
        <taxon>Heracleum</taxon>
    </lineage>
</organism>
<reference evidence="1" key="1">
    <citation type="submission" date="2023-02" db="EMBL/GenBank/DDBJ databases">
        <title>Genome of toxic invasive species Heracleum sosnowskyi carries increased number of genes despite the absence of recent whole-genome duplications.</title>
        <authorList>
            <person name="Schelkunov M."/>
            <person name="Shtratnikova V."/>
            <person name="Makarenko M."/>
            <person name="Klepikova A."/>
            <person name="Omelchenko D."/>
            <person name="Novikova G."/>
            <person name="Obukhova E."/>
            <person name="Bogdanov V."/>
            <person name="Penin A."/>
            <person name="Logacheva M."/>
        </authorList>
    </citation>
    <scope>NUCLEOTIDE SEQUENCE</scope>
    <source>
        <strain evidence="1">Hsosn_3</strain>
        <tissue evidence="1">Leaf</tissue>
    </source>
</reference>
<gene>
    <name evidence="1" type="ORF">POM88_051911</name>
</gene>
<dbReference type="EMBL" id="JAUIZM010000012">
    <property type="protein sequence ID" value="KAK1353546.1"/>
    <property type="molecule type" value="Genomic_DNA"/>
</dbReference>
<accession>A0AAD8GT19</accession>